<dbReference type="Proteomes" id="UP000192578">
    <property type="component" value="Unassembled WGS sequence"/>
</dbReference>
<comment type="caution">
    <text evidence="2">The sequence shown here is derived from an EMBL/GenBank/DDBJ whole genome shotgun (WGS) entry which is preliminary data.</text>
</comment>
<feature type="region of interest" description="Disordered" evidence="1">
    <location>
        <begin position="1"/>
        <end position="28"/>
    </location>
</feature>
<dbReference type="AlphaFoldDB" id="A0A1W0WG95"/>
<feature type="compositionally biased region" description="Basic and acidic residues" evidence="1">
    <location>
        <begin position="92"/>
        <end position="102"/>
    </location>
</feature>
<protein>
    <submittedName>
        <fullName evidence="2">Uncharacterized protein</fullName>
    </submittedName>
</protein>
<proteinExistence type="predicted"/>
<dbReference type="EMBL" id="MTYJ01000108">
    <property type="protein sequence ID" value="OQV14226.1"/>
    <property type="molecule type" value="Genomic_DNA"/>
</dbReference>
<evidence type="ECO:0000256" key="1">
    <source>
        <dbReference type="SAM" id="MobiDB-lite"/>
    </source>
</evidence>
<evidence type="ECO:0000313" key="2">
    <source>
        <dbReference type="EMBL" id="OQV14226.1"/>
    </source>
</evidence>
<feature type="compositionally biased region" description="Polar residues" evidence="1">
    <location>
        <begin position="140"/>
        <end position="159"/>
    </location>
</feature>
<accession>A0A1W0WG95</accession>
<name>A0A1W0WG95_HYPEX</name>
<keyword evidence="3" id="KW-1185">Reference proteome</keyword>
<gene>
    <name evidence="2" type="ORF">BV898_11580</name>
</gene>
<evidence type="ECO:0000313" key="3">
    <source>
        <dbReference type="Proteomes" id="UP000192578"/>
    </source>
</evidence>
<reference evidence="3" key="1">
    <citation type="submission" date="2017-01" db="EMBL/GenBank/DDBJ databases">
        <title>Comparative genomics of anhydrobiosis in the tardigrade Hypsibius dujardini.</title>
        <authorList>
            <person name="Yoshida Y."/>
            <person name="Koutsovoulos G."/>
            <person name="Laetsch D."/>
            <person name="Stevens L."/>
            <person name="Kumar S."/>
            <person name="Horikawa D."/>
            <person name="Ishino K."/>
            <person name="Komine S."/>
            <person name="Tomita M."/>
            <person name="Blaxter M."/>
            <person name="Arakawa K."/>
        </authorList>
    </citation>
    <scope>NUCLEOTIDE SEQUENCE [LARGE SCALE GENOMIC DNA]</scope>
    <source>
        <strain evidence="3">Z151</strain>
    </source>
</reference>
<sequence length="169" mass="18462">MRPKPLRRRSGEWPRICSSSAAGKSLGGPRRCAFSMIHAGSLSSMAEEGAEEVVQFNIGGRDGRRKGHGMDDDEEEEVLQMRAIAPSATAPHLDRIDERSINESENGMVMSGRAMPRSSTVSRALPHPATPDSAASAASDVQSPRQDYQPETTPEQTPLMQHRPVTDRR</sequence>
<organism evidence="2 3">
    <name type="scientific">Hypsibius exemplaris</name>
    <name type="common">Freshwater tardigrade</name>
    <dbReference type="NCBI Taxonomy" id="2072580"/>
    <lineage>
        <taxon>Eukaryota</taxon>
        <taxon>Metazoa</taxon>
        <taxon>Ecdysozoa</taxon>
        <taxon>Tardigrada</taxon>
        <taxon>Eutardigrada</taxon>
        <taxon>Parachela</taxon>
        <taxon>Hypsibioidea</taxon>
        <taxon>Hypsibiidae</taxon>
        <taxon>Hypsibius</taxon>
    </lineage>
</organism>
<feature type="region of interest" description="Disordered" evidence="1">
    <location>
        <begin position="84"/>
        <end position="169"/>
    </location>
</feature>